<feature type="compositionally biased region" description="Basic residues" evidence="1">
    <location>
        <begin position="127"/>
        <end position="145"/>
    </location>
</feature>
<organism evidence="2">
    <name type="scientific">Pelagomonas calceolata</name>
    <dbReference type="NCBI Taxonomy" id="35677"/>
    <lineage>
        <taxon>Eukaryota</taxon>
        <taxon>Sar</taxon>
        <taxon>Stramenopiles</taxon>
        <taxon>Ochrophyta</taxon>
        <taxon>Pelagophyceae</taxon>
        <taxon>Pelagomonadales</taxon>
        <taxon>Pelagomonadaceae</taxon>
        <taxon>Pelagomonas</taxon>
    </lineage>
</organism>
<dbReference type="EMBL" id="HBIW01023199">
    <property type="protein sequence ID" value="CAE0704566.1"/>
    <property type="molecule type" value="Transcribed_RNA"/>
</dbReference>
<gene>
    <name evidence="2" type="ORF">PCAL00307_LOCUS20014</name>
</gene>
<sequence>MARATDDTHCFSFFRNEPQTPTTPKGNDPTAILDRALAEAERRDSARSSITSSSSGRASTPRVAATPPWDAPETPVASSQAPGSLITGVNLALEAFALESPSPVRPQAAQPPTPDRGLRDRTNTPPRRAHFAPRPKRKRVPLPAL</sequence>
<feature type="compositionally biased region" description="Basic and acidic residues" evidence="1">
    <location>
        <begin position="36"/>
        <end position="46"/>
    </location>
</feature>
<evidence type="ECO:0000256" key="1">
    <source>
        <dbReference type="SAM" id="MobiDB-lite"/>
    </source>
</evidence>
<feature type="region of interest" description="Disordered" evidence="1">
    <location>
        <begin position="98"/>
        <end position="145"/>
    </location>
</feature>
<evidence type="ECO:0000313" key="2">
    <source>
        <dbReference type="EMBL" id="CAE0704566.1"/>
    </source>
</evidence>
<protein>
    <submittedName>
        <fullName evidence="2">Uncharacterized protein</fullName>
    </submittedName>
</protein>
<name>A0A7S4A6F7_9STRA</name>
<accession>A0A7S4A6F7</accession>
<dbReference type="AlphaFoldDB" id="A0A7S4A6F7"/>
<reference evidence="2" key="1">
    <citation type="submission" date="2021-01" db="EMBL/GenBank/DDBJ databases">
        <authorList>
            <person name="Corre E."/>
            <person name="Pelletier E."/>
            <person name="Niang G."/>
            <person name="Scheremetjew M."/>
            <person name="Finn R."/>
            <person name="Kale V."/>
            <person name="Holt S."/>
            <person name="Cochrane G."/>
            <person name="Meng A."/>
            <person name="Brown T."/>
            <person name="Cohen L."/>
        </authorList>
    </citation>
    <scope>NUCLEOTIDE SEQUENCE</scope>
    <source>
        <strain evidence="2">CCMP1756</strain>
    </source>
</reference>
<feature type="region of interest" description="Disordered" evidence="1">
    <location>
        <begin position="1"/>
        <end position="82"/>
    </location>
</feature>
<feature type="compositionally biased region" description="Low complexity" evidence="1">
    <location>
        <begin position="47"/>
        <end position="62"/>
    </location>
</feature>
<proteinExistence type="predicted"/>